<protein>
    <submittedName>
        <fullName evidence="1">Uncharacterized protein</fullName>
    </submittedName>
</protein>
<name>A0ABD1XWM6_9MARC</name>
<evidence type="ECO:0000313" key="2">
    <source>
        <dbReference type="Proteomes" id="UP001605036"/>
    </source>
</evidence>
<sequence length="123" mass="14404">MRKRLVSQDVRIHRRVLQSLCYDLFTRDGGLRSNLQIRLQKKQSGLSVGHGDSVDPPKKRVQISFRCWRAFFVLRLLRHDCALFIDCLIRSSTRVESRGHQWGDGVVAARNRRSSIRNFDREP</sequence>
<dbReference type="Proteomes" id="UP001605036">
    <property type="component" value="Unassembled WGS sequence"/>
</dbReference>
<gene>
    <name evidence="1" type="ORF">R1flu_024902</name>
</gene>
<dbReference type="EMBL" id="JBHFFA010000007">
    <property type="protein sequence ID" value="KAL2613210.1"/>
    <property type="molecule type" value="Genomic_DNA"/>
</dbReference>
<proteinExistence type="predicted"/>
<evidence type="ECO:0000313" key="1">
    <source>
        <dbReference type="EMBL" id="KAL2613210.1"/>
    </source>
</evidence>
<dbReference type="AlphaFoldDB" id="A0ABD1XWM6"/>
<comment type="caution">
    <text evidence="1">The sequence shown here is derived from an EMBL/GenBank/DDBJ whole genome shotgun (WGS) entry which is preliminary data.</text>
</comment>
<keyword evidence="2" id="KW-1185">Reference proteome</keyword>
<reference evidence="1 2" key="1">
    <citation type="submission" date="2024-09" db="EMBL/GenBank/DDBJ databases">
        <title>Chromosome-scale assembly of Riccia fluitans.</title>
        <authorList>
            <person name="Paukszto L."/>
            <person name="Sawicki J."/>
            <person name="Karawczyk K."/>
            <person name="Piernik-Szablinska J."/>
            <person name="Szczecinska M."/>
            <person name="Mazdziarz M."/>
        </authorList>
    </citation>
    <scope>NUCLEOTIDE SEQUENCE [LARGE SCALE GENOMIC DNA]</scope>
    <source>
        <strain evidence="1">Rf_01</strain>
        <tissue evidence="1">Aerial parts of the thallus</tissue>
    </source>
</reference>
<accession>A0ABD1XWM6</accession>
<organism evidence="1 2">
    <name type="scientific">Riccia fluitans</name>
    <dbReference type="NCBI Taxonomy" id="41844"/>
    <lineage>
        <taxon>Eukaryota</taxon>
        <taxon>Viridiplantae</taxon>
        <taxon>Streptophyta</taxon>
        <taxon>Embryophyta</taxon>
        <taxon>Marchantiophyta</taxon>
        <taxon>Marchantiopsida</taxon>
        <taxon>Marchantiidae</taxon>
        <taxon>Marchantiales</taxon>
        <taxon>Ricciaceae</taxon>
        <taxon>Riccia</taxon>
    </lineage>
</organism>